<comment type="caution">
    <text evidence="2">The sequence shown here is derived from an EMBL/GenBank/DDBJ whole genome shotgun (WGS) entry which is preliminary data.</text>
</comment>
<proteinExistence type="predicted"/>
<keyword evidence="1" id="KW-1133">Transmembrane helix</keyword>
<gene>
    <name evidence="2" type="ORF">C7Y47_08655</name>
</gene>
<dbReference type="EMBL" id="SADV01000005">
    <property type="protein sequence ID" value="TQR35303.1"/>
    <property type="molecule type" value="Genomic_DNA"/>
</dbReference>
<keyword evidence="1" id="KW-0472">Membrane</keyword>
<evidence type="ECO:0000313" key="2">
    <source>
        <dbReference type="EMBL" id="TQR35303.1"/>
    </source>
</evidence>
<dbReference type="RefSeq" id="WP_142508402.1">
    <property type="nucleotide sequence ID" value="NZ_SADV01000005.1"/>
</dbReference>
<feature type="transmembrane region" description="Helical" evidence="1">
    <location>
        <begin position="34"/>
        <end position="56"/>
    </location>
</feature>
<name>A0A544UN87_LYSSH</name>
<accession>A0A544UN87</accession>
<keyword evidence="1" id="KW-0812">Transmembrane</keyword>
<dbReference type="OrthoDB" id="9984486at2"/>
<dbReference type="Proteomes" id="UP000317944">
    <property type="component" value="Unassembled WGS sequence"/>
</dbReference>
<dbReference type="AlphaFoldDB" id="A0A544UN87"/>
<reference evidence="2 3" key="1">
    <citation type="submission" date="2018-03" db="EMBL/GenBank/DDBJ databases">
        <title>Aerobic endospore-forming bacteria genome sequencing and assembly.</title>
        <authorList>
            <person name="Cavalcante D.A."/>
            <person name="Driks A."/>
            <person name="Putonti C."/>
            <person name="De-Souza M.T."/>
        </authorList>
    </citation>
    <scope>NUCLEOTIDE SEQUENCE [LARGE SCALE GENOMIC DNA]</scope>
    <source>
        <strain evidence="2 3">SDF0037</strain>
    </source>
</reference>
<sequence>MFKNVSNHQLALSFFMVLIGFLQAYNHWGERTTLSLFFLTSSILLLLLSIIGLFVYRKRQISNA</sequence>
<protein>
    <submittedName>
        <fullName evidence="2">Uncharacterized protein</fullName>
    </submittedName>
</protein>
<organism evidence="2 3">
    <name type="scientific">Lysinibacillus sphaericus</name>
    <name type="common">Bacillus sphaericus</name>
    <dbReference type="NCBI Taxonomy" id="1421"/>
    <lineage>
        <taxon>Bacteria</taxon>
        <taxon>Bacillati</taxon>
        <taxon>Bacillota</taxon>
        <taxon>Bacilli</taxon>
        <taxon>Bacillales</taxon>
        <taxon>Bacillaceae</taxon>
        <taxon>Lysinibacillus</taxon>
    </lineage>
</organism>
<evidence type="ECO:0000313" key="3">
    <source>
        <dbReference type="Proteomes" id="UP000317944"/>
    </source>
</evidence>
<evidence type="ECO:0000256" key="1">
    <source>
        <dbReference type="SAM" id="Phobius"/>
    </source>
</evidence>